<evidence type="ECO:0000313" key="2">
    <source>
        <dbReference type="EMBL" id="UQC78254.1"/>
    </source>
</evidence>
<dbReference type="AlphaFoldDB" id="A0A9Q8SJ40"/>
<organism evidence="2 3">
    <name type="scientific">Colletotrichum lupini</name>
    <dbReference type="NCBI Taxonomy" id="145971"/>
    <lineage>
        <taxon>Eukaryota</taxon>
        <taxon>Fungi</taxon>
        <taxon>Dikarya</taxon>
        <taxon>Ascomycota</taxon>
        <taxon>Pezizomycotina</taxon>
        <taxon>Sordariomycetes</taxon>
        <taxon>Hypocreomycetidae</taxon>
        <taxon>Glomerellales</taxon>
        <taxon>Glomerellaceae</taxon>
        <taxon>Colletotrichum</taxon>
        <taxon>Colletotrichum acutatum species complex</taxon>
    </lineage>
</organism>
<keyword evidence="3" id="KW-1185">Reference proteome</keyword>
<feature type="region of interest" description="Disordered" evidence="1">
    <location>
        <begin position="904"/>
        <end position="953"/>
    </location>
</feature>
<dbReference type="GeneID" id="73337758"/>
<accession>A0A9Q8SJ40</accession>
<feature type="region of interest" description="Disordered" evidence="1">
    <location>
        <begin position="1003"/>
        <end position="1032"/>
    </location>
</feature>
<feature type="region of interest" description="Disordered" evidence="1">
    <location>
        <begin position="602"/>
        <end position="628"/>
    </location>
</feature>
<dbReference type="Proteomes" id="UP000830671">
    <property type="component" value="Chromosome 2"/>
</dbReference>
<dbReference type="EMBL" id="CP019474">
    <property type="protein sequence ID" value="UQC78254.1"/>
    <property type="molecule type" value="Genomic_DNA"/>
</dbReference>
<proteinExistence type="predicted"/>
<dbReference type="KEGG" id="clup:CLUP02_03731"/>
<dbReference type="RefSeq" id="XP_049139891.1">
    <property type="nucleotide sequence ID" value="XM_049282748.1"/>
</dbReference>
<sequence>MCTVSSAILASFPSQAASRQETTSSTAPGWQEDLDLLNLTADPLQAYGPTFYRHGPSLPNAPSLRLMKLHAFNFMDARLALFLLLHQVHSSHFVNKHLLLRPPYEYLTQTSSQGHLQRASSSLICTSKTLTGSGLQLSYLPAALVPRHLTLSFDRSAACLHVSSRSHQATFGRWTNTILRCANTLPTGAFRATLTSYRTLFPPRPISSELYRWYSLSPIQFAPNSARRTPTAKLAFPLLLSPFSKSSPPTRKRLADTSPRPYHAVQKWPAGDLTHPCLALSGEGGNPDVPPFSEPFKNLLRISCRSLADCYRLSSNPQALVSKYQNSVPFCQPRSVQIKSTGRCQHKRLRQFMAINAFYHRGLFSLNSDVKQAKNYPNHSDAPATTSPKPFPTAFRRRYKDSSRRNPTFMELASTTVTLIVERRSTANAPRWTARQSRWAPPLLPTLNAMLSLLIIACCTRLDRRSMPSILWPISHSIELPRSCGRTFTFILQPMGQEQGILAHIRSTLSSQDLIWQSEDKHKRLFGLGNQTLKSFSVFPLDINSGFVTSFGLMVTYGYKDLLNPSTQWRANVNTYLNGEESMAGRYNYDWGMIQVAIQGRPASTRGGPQPSPTQPSPEAVSDRSNRSFASKADSETHLLHLSLGIFPPLGSYDDESSLPINFISKAFGYEGKSQALLLYLVEVAGIHNQAIVSSHEKLGLWEFSQTRGLSFDTADDRIHVLICQLVIALLDACFSVWSIGRLPPIKAAFGLFESTTYACTHETSSTNSALWSSNLGGCSGGAQLACSRALPQNPLELTGLVDSCRLGASRGPGQHEQHCSAASAAAAVCVAPAPIYPSLQPFSRGLCPIARRSPHLYLMQGTDTLICSQAISSRTRDERAKIAGWMSTATILRNRPFLASHIADSDPGPLAAADPPPTSTSRPAVANKNRDLREEGEIKETARHGRPPSPLFYFRSTEENQVRGCCHSAGHVSRRGIAVKCIAPVGSAESVSRQASALSADVALDPGSPPSGSPTHPPAIPHPSSAFHPMPCRRSEAEDEFLSLSLFHHLFLSHSHAEQSSASWPRGYTPGTDTCVEPSCRKKNMQPTLLLGGICGRRTRGPRLCRFAHDLGSVTYSPIELLLLGELQMVARVGAATRKRTAQDDGGAVHARTSARLARLANEKEATLLRGTAGLSCQARAARQPAFSARRLRGEDGNHGSLELLWTGWAVKCLGSVGFWLHYRTVESGP</sequence>
<evidence type="ECO:0000313" key="3">
    <source>
        <dbReference type="Proteomes" id="UP000830671"/>
    </source>
</evidence>
<feature type="region of interest" description="Disordered" evidence="1">
    <location>
        <begin position="375"/>
        <end position="402"/>
    </location>
</feature>
<protein>
    <submittedName>
        <fullName evidence="2">Uncharacterized protein</fullName>
    </submittedName>
</protein>
<feature type="compositionally biased region" description="Pro residues" evidence="1">
    <location>
        <begin position="1008"/>
        <end position="1022"/>
    </location>
</feature>
<name>A0A9Q8SJ40_9PEZI</name>
<gene>
    <name evidence="2" type="ORF">CLUP02_03731</name>
</gene>
<reference evidence="2" key="1">
    <citation type="journal article" date="2021" name="Mol. Plant Microbe Interact.">
        <title>Complete Genome Sequence of the Plant-Pathogenic Fungus Colletotrichum lupini.</title>
        <authorList>
            <person name="Baroncelli R."/>
            <person name="Pensec F."/>
            <person name="Da Lio D."/>
            <person name="Boufleur T."/>
            <person name="Vicente I."/>
            <person name="Sarrocco S."/>
            <person name="Picot A."/>
            <person name="Baraldi E."/>
            <person name="Sukno S."/>
            <person name="Thon M."/>
            <person name="Le Floch G."/>
        </authorList>
    </citation>
    <scope>NUCLEOTIDE SEQUENCE</scope>
    <source>
        <strain evidence="2">IMI 504893</strain>
    </source>
</reference>
<feature type="compositionally biased region" description="Basic and acidic residues" evidence="1">
    <location>
        <begin position="929"/>
        <end position="944"/>
    </location>
</feature>
<evidence type="ECO:0000256" key="1">
    <source>
        <dbReference type="SAM" id="MobiDB-lite"/>
    </source>
</evidence>
<feature type="compositionally biased region" description="Polar residues" evidence="1">
    <location>
        <begin position="375"/>
        <end position="388"/>
    </location>
</feature>